<sequence length="298" mass="32369">MRIVITGSLGNISKPLTQTIVANRHQVIVISSKADKQAAIESLGAVAAIGSLEDVSFLTETFKGADVVYCMTPPNYYYDQSLEPISYTRQLGECYAQAIVASGVQRVIHLSSFGADLDAGTGFILGAHAVEEVFNALPAEINITTLRPTSFHYNLLSFIGQIKATGKIVSNYGAEDVVAIVSPLDIADAIADEIEHPTPGRKIRYVASEELTANEIARILGNAIGKPGLRWEVISNEEMLARALQAGFNPHTARLYVDLYDSLHTGKLAEDYNKHKPVFGKVKLTDFAKEFAAVYHQS</sequence>
<dbReference type="AlphaFoldDB" id="A0AAP2E0W9"/>
<evidence type="ECO:0000313" key="3">
    <source>
        <dbReference type="Proteomes" id="UP001319080"/>
    </source>
</evidence>
<dbReference type="PANTHER" id="PTHR43162">
    <property type="match status" value="1"/>
</dbReference>
<dbReference type="RefSeq" id="WP_254086300.1">
    <property type="nucleotide sequence ID" value="NZ_JAHESE010000025.1"/>
</dbReference>
<comment type="caution">
    <text evidence="2">The sequence shown here is derived from an EMBL/GenBank/DDBJ whole genome shotgun (WGS) entry which is preliminary data.</text>
</comment>
<dbReference type="Pfam" id="PF05368">
    <property type="entry name" value="NmrA"/>
    <property type="match status" value="1"/>
</dbReference>
<dbReference type="InterPro" id="IPR008030">
    <property type="entry name" value="NmrA-like"/>
</dbReference>
<dbReference type="InterPro" id="IPR051604">
    <property type="entry name" value="Ergot_Alk_Oxidoreductase"/>
</dbReference>
<evidence type="ECO:0000313" key="2">
    <source>
        <dbReference type="EMBL" id="MBT1710725.1"/>
    </source>
</evidence>
<gene>
    <name evidence="2" type="ORF">KK062_20965</name>
</gene>
<dbReference type="Gene3D" id="3.40.50.720">
    <property type="entry name" value="NAD(P)-binding Rossmann-like Domain"/>
    <property type="match status" value="1"/>
</dbReference>
<dbReference type="EMBL" id="JAHESE010000025">
    <property type="protein sequence ID" value="MBT1710725.1"/>
    <property type="molecule type" value="Genomic_DNA"/>
</dbReference>
<organism evidence="2 3">
    <name type="scientific">Dawidia cretensis</name>
    <dbReference type="NCBI Taxonomy" id="2782350"/>
    <lineage>
        <taxon>Bacteria</taxon>
        <taxon>Pseudomonadati</taxon>
        <taxon>Bacteroidota</taxon>
        <taxon>Cytophagia</taxon>
        <taxon>Cytophagales</taxon>
        <taxon>Chryseotaleaceae</taxon>
        <taxon>Dawidia</taxon>
    </lineage>
</organism>
<dbReference type="Proteomes" id="UP001319080">
    <property type="component" value="Unassembled WGS sequence"/>
</dbReference>
<accession>A0AAP2E0W9</accession>
<feature type="domain" description="NmrA-like" evidence="1">
    <location>
        <begin position="2"/>
        <end position="241"/>
    </location>
</feature>
<proteinExistence type="predicted"/>
<protein>
    <submittedName>
        <fullName evidence="2">NmrA family NAD(P)-binding protein</fullName>
    </submittedName>
</protein>
<dbReference type="PANTHER" id="PTHR43162:SF1">
    <property type="entry name" value="PRESTALK A DIFFERENTIATION PROTEIN A"/>
    <property type="match status" value="1"/>
</dbReference>
<dbReference type="InterPro" id="IPR036291">
    <property type="entry name" value="NAD(P)-bd_dom_sf"/>
</dbReference>
<keyword evidence="3" id="KW-1185">Reference proteome</keyword>
<name>A0AAP2E0W9_9BACT</name>
<dbReference type="SUPFAM" id="SSF51735">
    <property type="entry name" value="NAD(P)-binding Rossmann-fold domains"/>
    <property type="match status" value="1"/>
</dbReference>
<evidence type="ECO:0000259" key="1">
    <source>
        <dbReference type="Pfam" id="PF05368"/>
    </source>
</evidence>
<dbReference type="Gene3D" id="3.90.25.10">
    <property type="entry name" value="UDP-galactose 4-epimerase, domain 1"/>
    <property type="match status" value="1"/>
</dbReference>
<reference evidence="2 3" key="1">
    <citation type="submission" date="2021-05" db="EMBL/GenBank/DDBJ databases">
        <title>A Polyphasic approach of four new species of the genus Ohtaekwangia: Ohtaekwangia histidinii sp. nov., Ohtaekwangia cretensis sp. nov., Ohtaekwangia indiensis sp. nov., Ohtaekwangia reichenbachii sp. nov. from diverse environment.</title>
        <authorList>
            <person name="Octaviana S."/>
        </authorList>
    </citation>
    <scope>NUCLEOTIDE SEQUENCE [LARGE SCALE GENOMIC DNA]</scope>
    <source>
        <strain evidence="2 3">PWU5</strain>
    </source>
</reference>